<feature type="transmembrane region" description="Helical" evidence="6">
    <location>
        <begin position="172"/>
        <end position="197"/>
    </location>
</feature>
<evidence type="ECO:0000256" key="1">
    <source>
        <dbReference type="ARBA" id="ARBA00004167"/>
    </source>
</evidence>
<dbReference type="GO" id="GO:0016020">
    <property type="term" value="C:membrane"/>
    <property type="evidence" value="ECO:0007669"/>
    <property type="project" value="UniProtKB-SubCell"/>
</dbReference>
<feature type="compositionally biased region" description="Low complexity" evidence="5">
    <location>
        <begin position="293"/>
        <end position="309"/>
    </location>
</feature>
<keyword evidence="4 6" id="KW-0472">Membrane</keyword>
<name>A0A8H6WJ58_MYCCL</name>
<feature type="compositionally biased region" description="Low complexity" evidence="5">
    <location>
        <begin position="80"/>
        <end position="109"/>
    </location>
</feature>
<feature type="region of interest" description="Disordered" evidence="5">
    <location>
        <begin position="135"/>
        <end position="163"/>
    </location>
</feature>
<feature type="region of interest" description="Disordered" evidence="5">
    <location>
        <begin position="1"/>
        <end position="20"/>
    </location>
</feature>
<protein>
    <submittedName>
        <fullName evidence="7">Uncharacterized protein</fullName>
    </submittedName>
</protein>
<feature type="compositionally biased region" description="Low complexity" evidence="5">
    <location>
        <begin position="139"/>
        <end position="159"/>
    </location>
</feature>
<dbReference type="AlphaFoldDB" id="A0A8H6WJ58"/>
<reference evidence="7" key="1">
    <citation type="submission" date="2020-05" db="EMBL/GenBank/DDBJ databases">
        <title>Mycena genomes resolve the evolution of fungal bioluminescence.</title>
        <authorList>
            <person name="Tsai I.J."/>
        </authorList>
    </citation>
    <scope>NUCLEOTIDE SEQUENCE</scope>
    <source>
        <strain evidence="7">110903Hualien_Pintung</strain>
    </source>
</reference>
<proteinExistence type="predicted"/>
<comment type="subcellular location">
    <subcellularLocation>
        <location evidence="1">Membrane</location>
        <topology evidence="1">Single-pass membrane protein</topology>
    </subcellularLocation>
</comment>
<evidence type="ECO:0000313" key="7">
    <source>
        <dbReference type="EMBL" id="KAF7320534.1"/>
    </source>
</evidence>
<evidence type="ECO:0000313" key="8">
    <source>
        <dbReference type="Proteomes" id="UP000613580"/>
    </source>
</evidence>
<evidence type="ECO:0000256" key="3">
    <source>
        <dbReference type="ARBA" id="ARBA00022989"/>
    </source>
</evidence>
<feature type="region of interest" description="Disordered" evidence="5">
    <location>
        <begin position="290"/>
        <end position="353"/>
    </location>
</feature>
<dbReference type="EMBL" id="JACAZE010000002">
    <property type="protein sequence ID" value="KAF7320534.1"/>
    <property type="molecule type" value="Genomic_DNA"/>
</dbReference>
<dbReference type="PANTHER" id="PTHR15549">
    <property type="entry name" value="PAIRED IMMUNOGLOBULIN-LIKE TYPE 2 RECEPTOR"/>
    <property type="match status" value="1"/>
</dbReference>
<keyword evidence="2 6" id="KW-0812">Transmembrane</keyword>
<dbReference type="InterPro" id="IPR051694">
    <property type="entry name" value="Immunoregulatory_rcpt-like"/>
</dbReference>
<feature type="region of interest" description="Disordered" evidence="5">
    <location>
        <begin position="80"/>
        <end position="119"/>
    </location>
</feature>
<comment type="caution">
    <text evidence="7">The sequence shown here is derived from an EMBL/GenBank/DDBJ whole genome shotgun (WGS) entry which is preliminary data.</text>
</comment>
<evidence type="ECO:0000256" key="6">
    <source>
        <dbReference type="SAM" id="Phobius"/>
    </source>
</evidence>
<evidence type="ECO:0000256" key="5">
    <source>
        <dbReference type="SAM" id="MobiDB-lite"/>
    </source>
</evidence>
<gene>
    <name evidence="7" type="ORF">HMN09_00137100</name>
</gene>
<evidence type="ECO:0000256" key="2">
    <source>
        <dbReference type="ARBA" id="ARBA00022692"/>
    </source>
</evidence>
<evidence type="ECO:0000256" key="4">
    <source>
        <dbReference type="ARBA" id="ARBA00023136"/>
    </source>
</evidence>
<accession>A0A8H6WJ58</accession>
<dbReference type="GO" id="GO:0071944">
    <property type="term" value="C:cell periphery"/>
    <property type="evidence" value="ECO:0007669"/>
    <property type="project" value="UniProtKB-ARBA"/>
</dbReference>
<dbReference type="Proteomes" id="UP000613580">
    <property type="component" value="Unassembled WGS sequence"/>
</dbReference>
<keyword evidence="8" id="KW-1185">Reference proteome</keyword>
<sequence>MVLVEEGVRTTTTGTFPPASDTIQWEQISRAWAEIGPLTPRALPITPEPYPQTVVMVYEREPTPAIFELATLPGKLTTTTTRQETVTSTTTTLVGTTPTTTHSLSGTTGANSSDSGLGFPGPTFPAVPVSALQTSHAIPSGTASSSPSASNPASTGTPAKSIPNTTHRQARAALIGGALAASLVLTSLLLILGIWLWRRHRRRQALLASSWDDLEARPTLQVARNSVEPRAPAPSELMVDASEELGTAASRLSVTSAAAGGTPAEKAPQLIPPEPQALDFVVGQIVSAAETQSPPADSNADAASTSSGSESEPQPINHRQFRALIHRVQELEAQARAARAETEMPVEPPPRYT</sequence>
<organism evidence="7 8">
    <name type="scientific">Mycena chlorophos</name>
    <name type="common">Agaric fungus</name>
    <name type="synonym">Agaricus chlorophos</name>
    <dbReference type="NCBI Taxonomy" id="658473"/>
    <lineage>
        <taxon>Eukaryota</taxon>
        <taxon>Fungi</taxon>
        <taxon>Dikarya</taxon>
        <taxon>Basidiomycota</taxon>
        <taxon>Agaricomycotina</taxon>
        <taxon>Agaricomycetes</taxon>
        <taxon>Agaricomycetidae</taxon>
        <taxon>Agaricales</taxon>
        <taxon>Marasmiineae</taxon>
        <taxon>Mycenaceae</taxon>
        <taxon>Mycena</taxon>
    </lineage>
</organism>
<keyword evidence="3 6" id="KW-1133">Transmembrane helix</keyword>